<keyword evidence="8 9" id="KW-0472">Membrane</keyword>
<dbReference type="InterPro" id="IPR001901">
    <property type="entry name" value="Translocase_SecE/Sec61-g"/>
</dbReference>
<gene>
    <name evidence="9 10" type="primary">secE</name>
    <name evidence="10" type="ORF">RIF25_05765</name>
</gene>
<accession>A0AAE4JVF6</accession>
<dbReference type="InterPro" id="IPR038379">
    <property type="entry name" value="SecE_sf"/>
</dbReference>
<keyword evidence="3 9" id="KW-1003">Cell membrane</keyword>
<keyword evidence="5 9" id="KW-0653">Protein transport</keyword>
<keyword evidence="7 9" id="KW-0811">Translocation</keyword>
<proteinExistence type="inferred from homology"/>
<dbReference type="AlphaFoldDB" id="A0AAE4JVF6"/>
<comment type="subunit">
    <text evidence="9">Component of the Sec protein translocase complex. Heterotrimer consisting of SecY, SecE and SecG subunits. The heterotrimers can form oligomers, although 1 heterotrimer is thought to be able to translocate proteins. Interacts with the ribosome. Interacts with SecDF, and other proteins may be involved. Interacts with SecA.</text>
</comment>
<feature type="transmembrane region" description="Helical" evidence="9">
    <location>
        <begin position="40"/>
        <end position="61"/>
    </location>
</feature>
<comment type="function">
    <text evidence="9">Essential subunit of the Sec protein translocation channel SecYEG. Clamps together the 2 halves of SecY. May contact the channel plug during translocation.</text>
</comment>
<dbReference type="Gene3D" id="1.20.5.1030">
    <property type="entry name" value="Preprotein translocase secy subunit"/>
    <property type="match status" value="1"/>
</dbReference>
<evidence type="ECO:0000256" key="7">
    <source>
        <dbReference type="ARBA" id="ARBA00023010"/>
    </source>
</evidence>
<evidence type="ECO:0000256" key="1">
    <source>
        <dbReference type="ARBA" id="ARBA00004370"/>
    </source>
</evidence>
<reference evidence="11" key="1">
    <citation type="submission" date="2023-07" db="EMBL/GenBank/DDBJ databases">
        <authorList>
            <person name="Luz R."/>
            <person name="Cordeiro R."/>
            <person name="Fonseca A."/>
            <person name="Goncalves V."/>
        </authorList>
    </citation>
    <scope>NUCLEOTIDE SEQUENCE [LARGE SCALE GENOMIC DNA]</scope>
    <source>
        <strain evidence="11">BACA0444</strain>
    </source>
</reference>
<dbReference type="PANTHER" id="PTHR33910:SF1">
    <property type="entry name" value="PROTEIN TRANSLOCASE SUBUNIT SECE"/>
    <property type="match status" value="1"/>
</dbReference>
<protein>
    <recommendedName>
        <fullName evidence="9">Protein translocase subunit SecE</fullName>
    </recommendedName>
</protein>
<dbReference type="Pfam" id="PF00584">
    <property type="entry name" value="SecE"/>
    <property type="match status" value="1"/>
</dbReference>
<sequence length="73" mass="8039">MTKGSDVEKTAPNTGFNPANFLQETKEELNKVVWPDRQRLIGESAAVILIVSLSAGLIYLVDQLFSWLAGSIF</sequence>
<dbReference type="GO" id="GO:0031676">
    <property type="term" value="C:plasma membrane-derived thylakoid membrane"/>
    <property type="evidence" value="ECO:0007669"/>
    <property type="project" value="UniProtKB-SubCell"/>
</dbReference>
<name>A0AAE4JVF6_9CYAN</name>
<comment type="caution">
    <text evidence="10">The sequence shown here is derived from an EMBL/GenBank/DDBJ whole genome shotgun (WGS) entry which is preliminary data.</text>
</comment>
<keyword evidence="6 9" id="KW-1133">Transmembrane helix</keyword>
<evidence type="ECO:0000256" key="3">
    <source>
        <dbReference type="ARBA" id="ARBA00022475"/>
    </source>
</evidence>
<evidence type="ECO:0000256" key="2">
    <source>
        <dbReference type="ARBA" id="ARBA00022448"/>
    </source>
</evidence>
<evidence type="ECO:0000256" key="5">
    <source>
        <dbReference type="ARBA" id="ARBA00022927"/>
    </source>
</evidence>
<comment type="similarity">
    <text evidence="9">Belongs to the SecE/SEC61-gamma family.</text>
</comment>
<evidence type="ECO:0000256" key="4">
    <source>
        <dbReference type="ARBA" id="ARBA00022692"/>
    </source>
</evidence>
<dbReference type="GO" id="GO:0065002">
    <property type="term" value="P:intracellular protein transmembrane transport"/>
    <property type="evidence" value="ECO:0007669"/>
    <property type="project" value="UniProtKB-UniRule"/>
</dbReference>
<keyword evidence="9" id="KW-0793">Thylakoid</keyword>
<dbReference type="PANTHER" id="PTHR33910">
    <property type="entry name" value="PROTEIN TRANSLOCASE SUBUNIT SECE"/>
    <property type="match status" value="1"/>
</dbReference>
<dbReference type="GO" id="GO:0006605">
    <property type="term" value="P:protein targeting"/>
    <property type="evidence" value="ECO:0007669"/>
    <property type="project" value="UniProtKB-UniRule"/>
</dbReference>
<dbReference type="GO" id="GO:0043952">
    <property type="term" value="P:protein transport by the Sec complex"/>
    <property type="evidence" value="ECO:0007669"/>
    <property type="project" value="UniProtKB-UniRule"/>
</dbReference>
<evidence type="ECO:0000256" key="9">
    <source>
        <dbReference type="HAMAP-Rule" id="MF_00422"/>
    </source>
</evidence>
<dbReference type="InterPro" id="IPR005807">
    <property type="entry name" value="SecE_bac"/>
</dbReference>
<evidence type="ECO:0000313" key="10">
    <source>
        <dbReference type="EMBL" id="MDS3860310.1"/>
    </source>
</evidence>
<dbReference type="GO" id="GO:0008320">
    <property type="term" value="F:protein transmembrane transporter activity"/>
    <property type="evidence" value="ECO:0007669"/>
    <property type="project" value="UniProtKB-UniRule"/>
</dbReference>
<evidence type="ECO:0000256" key="6">
    <source>
        <dbReference type="ARBA" id="ARBA00022989"/>
    </source>
</evidence>
<comment type="subcellular location">
    <subcellularLocation>
        <location evidence="9">Cell inner membrane</location>
        <topology evidence="9">Single-pass membrane protein</topology>
    </subcellularLocation>
    <subcellularLocation>
        <location evidence="9">Cellular thylakoid membrane</location>
        <topology evidence="9">Single-pass membrane protein</topology>
    </subcellularLocation>
    <subcellularLocation>
        <location evidence="1">Membrane</location>
    </subcellularLocation>
</comment>
<organism evidence="10 11">
    <name type="scientific">Pseudocalidococcus azoricus BACA0444</name>
    <dbReference type="NCBI Taxonomy" id="2918990"/>
    <lineage>
        <taxon>Bacteria</taxon>
        <taxon>Bacillati</taxon>
        <taxon>Cyanobacteriota</taxon>
        <taxon>Cyanophyceae</taxon>
        <taxon>Acaryochloridales</taxon>
        <taxon>Thermosynechococcaceae</taxon>
        <taxon>Pseudocalidococcus</taxon>
        <taxon>Pseudocalidococcus azoricus</taxon>
    </lineage>
</organism>
<keyword evidence="4 9" id="KW-0812">Transmembrane</keyword>
<dbReference type="NCBIfam" id="TIGR00964">
    <property type="entry name" value="secE_bact"/>
    <property type="match status" value="1"/>
</dbReference>
<keyword evidence="11" id="KW-1185">Reference proteome</keyword>
<dbReference type="GO" id="GO:0009306">
    <property type="term" value="P:protein secretion"/>
    <property type="evidence" value="ECO:0007669"/>
    <property type="project" value="UniProtKB-UniRule"/>
</dbReference>
<dbReference type="EMBL" id="JAVMIP010000003">
    <property type="protein sequence ID" value="MDS3860310.1"/>
    <property type="molecule type" value="Genomic_DNA"/>
</dbReference>
<dbReference type="RefSeq" id="WP_322877588.1">
    <property type="nucleotide sequence ID" value="NZ_JAVMIP010000003.1"/>
</dbReference>
<keyword evidence="9" id="KW-0997">Cell inner membrane</keyword>
<keyword evidence="2 9" id="KW-0813">Transport</keyword>
<evidence type="ECO:0000256" key="8">
    <source>
        <dbReference type="ARBA" id="ARBA00023136"/>
    </source>
</evidence>
<evidence type="ECO:0000313" key="11">
    <source>
        <dbReference type="Proteomes" id="UP001268256"/>
    </source>
</evidence>
<dbReference type="HAMAP" id="MF_00422">
    <property type="entry name" value="SecE"/>
    <property type="match status" value="1"/>
</dbReference>
<dbReference type="Proteomes" id="UP001268256">
    <property type="component" value="Unassembled WGS sequence"/>
</dbReference>